<sequence length="84" mass="8925">MKEPGQSNNDNQKLRKSFQAAGLVSAIGIDLAGCTIGGYLLGRWLGNMWGNLGLWVGIGVLFGLLSGAFSIVSLIKKVTRDTDD</sequence>
<dbReference type="EMBL" id="LVWI01000042">
    <property type="protein sequence ID" value="OKP85880.1"/>
    <property type="molecule type" value="Genomic_DNA"/>
</dbReference>
<dbReference type="Proteomes" id="UP000186058">
    <property type="component" value="Unassembled WGS sequence"/>
</dbReference>
<accession>A0ABX3EPL1</accession>
<evidence type="ECO:0000256" key="1">
    <source>
        <dbReference type="SAM" id="Phobius"/>
    </source>
</evidence>
<dbReference type="Pfam" id="PF09527">
    <property type="entry name" value="ATPase_gene1"/>
    <property type="match status" value="1"/>
</dbReference>
<dbReference type="RefSeq" id="WP_074087328.1">
    <property type="nucleotide sequence ID" value="NZ_LVWI01000042.1"/>
</dbReference>
<keyword evidence="3" id="KW-1185">Reference proteome</keyword>
<keyword evidence="1" id="KW-1133">Transmembrane helix</keyword>
<protein>
    <recommendedName>
        <fullName evidence="4">AtpZ/AtpI family protein</fullName>
    </recommendedName>
</protein>
<feature type="transmembrane region" description="Helical" evidence="1">
    <location>
        <begin position="20"/>
        <end position="40"/>
    </location>
</feature>
<feature type="transmembrane region" description="Helical" evidence="1">
    <location>
        <begin position="52"/>
        <end position="75"/>
    </location>
</feature>
<keyword evidence="1" id="KW-0812">Transmembrane</keyword>
<evidence type="ECO:0000313" key="3">
    <source>
        <dbReference type="Proteomes" id="UP000186058"/>
    </source>
</evidence>
<proteinExistence type="predicted"/>
<keyword evidence="1" id="KW-0472">Membrane</keyword>
<organism evidence="2 3">
    <name type="scientific">Paenibacillus helianthi</name>
    <dbReference type="NCBI Taxonomy" id="1349432"/>
    <lineage>
        <taxon>Bacteria</taxon>
        <taxon>Bacillati</taxon>
        <taxon>Bacillota</taxon>
        <taxon>Bacilli</taxon>
        <taxon>Bacillales</taxon>
        <taxon>Paenibacillaceae</taxon>
        <taxon>Paenibacillus</taxon>
    </lineage>
</organism>
<evidence type="ECO:0008006" key="4">
    <source>
        <dbReference type="Google" id="ProtNLM"/>
    </source>
</evidence>
<name>A0ABX3EPL1_9BACL</name>
<evidence type="ECO:0000313" key="2">
    <source>
        <dbReference type="EMBL" id="OKP85880.1"/>
    </source>
</evidence>
<comment type="caution">
    <text evidence="2">The sequence shown here is derived from an EMBL/GenBank/DDBJ whole genome shotgun (WGS) entry which is preliminary data.</text>
</comment>
<reference evidence="2 3" key="1">
    <citation type="submission" date="2016-03" db="EMBL/GenBank/DDBJ databases">
        <authorList>
            <person name="Sant'Anna F.H."/>
            <person name="Ambrosini A."/>
            <person name="Souza R."/>
            <person name="Bach E."/>
            <person name="Fernandes G."/>
            <person name="Balsanelli E."/>
            <person name="Baura V.A."/>
            <person name="Souza E.M."/>
            <person name="Passaglia L."/>
        </authorList>
    </citation>
    <scope>NUCLEOTIDE SEQUENCE [LARGE SCALE GENOMIC DNA]</scope>
    <source>
        <strain evidence="2 3">P26E</strain>
    </source>
</reference>
<dbReference type="InterPro" id="IPR032820">
    <property type="entry name" value="ATPase_put"/>
</dbReference>
<gene>
    <name evidence="2" type="ORF">A3844_15190</name>
</gene>